<feature type="domain" description="Sey1/RHD3-like three-helix bundle" evidence="2">
    <location>
        <begin position="106"/>
        <end position="351"/>
    </location>
</feature>
<accession>A0AAD6K6M7</accession>
<dbReference type="AlphaFoldDB" id="A0AAD6K6M7"/>
<dbReference type="PANTHER" id="PTHR45923:SF20">
    <property type="entry name" value="PROTEIN ROOT HAIR DEFECTIVE 3 HOMOLOG 2"/>
    <property type="match status" value="1"/>
</dbReference>
<evidence type="ECO:0000313" key="3">
    <source>
        <dbReference type="EMBL" id="KAJ6417946.1"/>
    </source>
</evidence>
<evidence type="ECO:0000256" key="1">
    <source>
        <dbReference type="SAM" id="MobiDB-lite"/>
    </source>
</evidence>
<comment type="caution">
    <text evidence="3">The sequence shown here is derived from an EMBL/GenBank/DDBJ whole genome shotgun (WGS) entry which is preliminary data.</text>
</comment>
<organism evidence="3 4">
    <name type="scientific">Salix udensis</name>
    <dbReference type="NCBI Taxonomy" id="889485"/>
    <lineage>
        <taxon>Eukaryota</taxon>
        <taxon>Viridiplantae</taxon>
        <taxon>Streptophyta</taxon>
        <taxon>Embryophyta</taxon>
        <taxon>Tracheophyta</taxon>
        <taxon>Spermatophyta</taxon>
        <taxon>Magnoliopsida</taxon>
        <taxon>eudicotyledons</taxon>
        <taxon>Gunneridae</taxon>
        <taxon>Pentapetalae</taxon>
        <taxon>rosids</taxon>
        <taxon>fabids</taxon>
        <taxon>Malpighiales</taxon>
        <taxon>Salicaceae</taxon>
        <taxon>Saliceae</taxon>
        <taxon>Salix</taxon>
    </lineage>
</organism>
<dbReference type="Proteomes" id="UP001162972">
    <property type="component" value="Chromosome 12"/>
</dbReference>
<proteinExistence type="predicted"/>
<dbReference type="GO" id="GO:0016320">
    <property type="term" value="P:endoplasmic reticulum membrane fusion"/>
    <property type="evidence" value="ECO:0007669"/>
    <property type="project" value="TreeGrafter"/>
</dbReference>
<evidence type="ECO:0000259" key="2">
    <source>
        <dbReference type="Pfam" id="PF20428"/>
    </source>
</evidence>
<evidence type="ECO:0000313" key="4">
    <source>
        <dbReference type="Proteomes" id="UP001162972"/>
    </source>
</evidence>
<gene>
    <name evidence="3" type="ORF">OIU84_001346</name>
</gene>
<sequence>MVFFQVAHLKQRFISPTGLTGDKNEAEPASGFLVRAEKIWKTMKENKDLDLPALTVMVATVRCEEIAKEKLRQFTIDDDWLALKGAVQAGPVSRFGATLSSILENYLSHARSCFLQFDKGCEDAFIRHSGWNASAVREKLGHHMLSEMMPKYVKQLTDVLADEVQSLFEAGEADTWVSVRNLLASRTDVAESELSNAHVDFELPRSEIDAKLGCLKVFARSVVERKARESAATKRVLMPMKHRFSQVFNLDKNSTPRVWNPEQNIDEIERNALSASLKILAVMAAIRLDNIEDQIEIVLSSSLMGAVPAEADAPDPLAFNTWEEVSPNATLLTPVQCKSLWMQFKADIAYIKLISIRDAPALSSELHNIDDDIVIGIRGHGDSCKAGGGSSDEGSRASDGSFDERYRAGGVGDPER</sequence>
<dbReference type="EMBL" id="JAPFFJ010000010">
    <property type="protein sequence ID" value="KAJ6417946.1"/>
    <property type="molecule type" value="Genomic_DNA"/>
</dbReference>
<protein>
    <recommendedName>
        <fullName evidence="2">Sey1/RHD3-like three-helix bundle domain-containing protein</fullName>
    </recommendedName>
</protein>
<reference evidence="3 4" key="1">
    <citation type="journal article" date="2023" name="Int. J. Mol. Sci.">
        <title>De Novo Assembly and Annotation of 11 Diverse Shrub Willow (Salix) Genomes Reveals Novel Gene Organization in Sex-Linked Regions.</title>
        <authorList>
            <person name="Hyden B."/>
            <person name="Feng K."/>
            <person name="Yates T.B."/>
            <person name="Jawdy S."/>
            <person name="Cereghino C."/>
            <person name="Smart L.B."/>
            <person name="Muchero W."/>
        </authorList>
    </citation>
    <scope>NUCLEOTIDE SEQUENCE [LARGE SCALE GENOMIC DNA]</scope>
    <source>
        <tissue evidence="3">Shoot tip</tissue>
    </source>
</reference>
<dbReference type="GO" id="GO:0003924">
    <property type="term" value="F:GTPase activity"/>
    <property type="evidence" value="ECO:0007669"/>
    <property type="project" value="TreeGrafter"/>
</dbReference>
<name>A0AAD6K6M7_9ROSI</name>
<dbReference type="Pfam" id="PF20428">
    <property type="entry name" value="Sey1_3HB"/>
    <property type="match status" value="1"/>
</dbReference>
<dbReference type="PANTHER" id="PTHR45923">
    <property type="entry name" value="PROTEIN SEY1"/>
    <property type="match status" value="1"/>
</dbReference>
<dbReference type="GO" id="GO:0005783">
    <property type="term" value="C:endoplasmic reticulum"/>
    <property type="evidence" value="ECO:0007669"/>
    <property type="project" value="TreeGrafter"/>
</dbReference>
<keyword evidence="4" id="KW-1185">Reference proteome</keyword>
<dbReference type="InterPro" id="IPR008803">
    <property type="entry name" value="RHD3/Sey1"/>
</dbReference>
<dbReference type="InterPro" id="IPR046758">
    <property type="entry name" value="Sey1/RHD3-like_3HB"/>
</dbReference>
<feature type="region of interest" description="Disordered" evidence="1">
    <location>
        <begin position="383"/>
        <end position="416"/>
    </location>
</feature>
<feature type="compositionally biased region" description="Basic and acidic residues" evidence="1">
    <location>
        <begin position="402"/>
        <end position="416"/>
    </location>
</feature>